<keyword evidence="2" id="KW-0479">Metal-binding</keyword>
<dbReference type="InterPro" id="IPR036396">
    <property type="entry name" value="Cyt_P450_sf"/>
</dbReference>
<keyword evidence="3" id="KW-0560">Oxidoreductase</keyword>
<evidence type="ECO:0000256" key="6">
    <source>
        <dbReference type="SAM" id="Phobius"/>
    </source>
</evidence>
<proteinExistence type="inferred from homology"/>
<dbReference type="EMBL" id="KZ772681">
    <property type="protein sequence ID" value="PTQ46968.1"/>
    <property type="molecule type" value="Genomic_DNA"/>
</dbReference>
<comment type="similarity">
    <text evidence="1">Belongs to the cytochrome P450 family.</text>
</comment>
<keyword evidence="6" id="KW-0472">Membrane</keyword>
<evidence type="ECO:0000256" key="1">
    <source>
        <dbReference type="ARBA" id="ARBA00010617"/>
    </source>
</evidence>
<name>A0A2R6XLI4_MARPO</name>
<dbReference type="InterPro" id="IPR001128">
    <property type="entry name" value="Cyt_P450"/>
</dbReference>
<dbReference type="AlphaFoldDB" id="A0A2R6XLI4"/>
<evidence type="ECO:0000256" key="2">
    <source>
        <dbReference type="ARBA" id="ARBA00022723"/>
    </source>
</evidence>
<evidence type="ECO:0000256" key="3">
    <source>
        <dbReference type="ARBA" id="ARBA00023002"/>
    </source>
</evidence>
<protein>
    <recommendedName>
        <fullName evidence="9">Cytochrome P450</fullName>
    </recommendedName>
</protein>
<evidence type="ECO:0000313" key="8">
    <source>
        <dbReference type="Proteomes" id="UP000244005"/>
    </source>
</evidence>
<evidence type="ECO:0000256" key="4">
    <source>
        <dbReference type="ARBA" id="ARBA00023004"/>
    </source>
</evidence>
<dbReference type="Gramene" id="Mp7g13950.1">
    <property type="protein sequence ID" value="Mp7g13950.1.cds"/>
    <property type="gene ID" value="Mp7g13950"/>
</dbReference>
<dbReference type="GO" id="GO:0004497">
    <property type="term" value="F:monooxygenase activity"/>
    <property type="evidence" value="ECO:0007669"/>
    <property type="project" value="InterPro"/>
</dbReference>
<dbReference type="SUPFAM" id="SSF48264">
    <property type="entry name" value="Cytochrome P450"/>
    <property type="match status" value="1"/>
</dbReference>
<feature type="region of interest" description="Disordered" evidence="5">
    <location>
        <begin position="1"/>
        <end position="21"/>
    </location>
</feature>
<feature type="transmembrane region" description="Helical" evidence="6">
    <location>
        <begin position="60"/>
        <end position="81"/>
    </location>
</feature>
<keyword evidence="4" id="KW-0408">Iron</keyword>
<evidence type="ECO:0000256" key="5">
    <source>
        <dbReference type="SAM" id="MobiDB-lite"/>
    </source>
</evidence>
<dbReference type="Gene3D" id="1.10.630.10">
    <property type="entry name" value="Cytochrome P450"/>
    <property type="match status" value="1"/>
</dbReference>
<organism evidence="7 8">
    <name type="scientific">Marchantia polymorpha</name>
    <name type="common">Common liverwort</name>
    <name type="synonym">Marchantia aquatica</name>
    <dbReference type="NCBI Taxonomy" id="3197"/>
    <lineage>
        <taxon>Eukaryota</taxon>
        <taxon>Viridiplantae</taxon>
        <taxon>Streptophyta</taxon>
        <taxon>Embryophyta</taxon>
        <taxon>Marchantiophyta</taxon>
        <taxon>Marchantiopsida</taxon>
        <taxon>Marchantiidae</taxon>
        <taxon>Marchantiales</taxon>
        <taxon>Marchantiaceae</taxon>
        <taxon>Marchantia</taxon>
    </lineage>
</organism>
<reference evidence="8" key="1">
    <citation type="journal article" date="2017" name="Cell">
        <title>Insights into land plant evolution garnered from the Marchantia polymorpha genome.</title>
        <authorList>
            <person name="Bowman J.L."/>
            <person name="Kohchi T."/>
            <person name="Yamato K.T."/>
            <person name="Jenkins J."/>
            <person name="Shu S."/>
            <person name="Ishizaki K."/>
            <person name="Yamaoka S."/>
            <person name="Nishihama R."/>
            <person name="Nakamura Y."/>
            <person name="Berger F."/>
            <person name="Adam C."/>
            <person name="Aki S.S."/>
            <person name="Althoff F."/>
            <person name="Araki T."/>
            <person name="Arteaga-Vazquez M.A."/>
            <person name="Balasubrmanian S."/>
            <person name="Barry K."/>
            <person name="Bauer D."/>
            <person name="Boehm C.R."/>
            <person name="Briginshaw L."/>
            <person name="Caballero-Perez J."/>
            <person name="Catarino B."/>
            <person name="Chen F."/>
            <person name="Chiyoda S."/>
            <person name="Chovatia M."/>
            <person name="Davies K.M."/>
            <person name="Delmans M."/>
            <person name="Demura T."/>
            <person name="Dierschke T."/>
            <person name="Dolan L."/>
            <person name="Dorantes-Acosta A.E."/>
            <person name="Eklund D.M."/>
            <person name="Florent S.N."/>
            <person name="Flores-Sandoval E."/>
            <person name="Fujiyama A."/>
            <person name="Fukuzawa H."/>
            <person name="Galik B."/>
            <person name="Grimanelli D."/>
            <person name="Grimwood J."/>
            <person name="Grossniklaus U."/>
            <person name="Hamada T."/>
            <person name="Haseloff J."/>
            <person name="Hetherington A.J."/>
            <person name="Higo A."/>
            <person name="Hirakawa Y."/>
            <person name="Hundley H.N."/>
            <person name="Ikeda Y."/>
            <person name="Inoue K."/>
            <person name="Inoue S.I."/>
            <person name="Ishida S."/>
            <person name="Jia Q."/>
            <person name="Kakita M."/>
            <person name="Kanazawa T."/>
            <person name="Kawai Y."/>
            <person name="Kawashima T."/>
            <person name="Kennedy M."/>
            <person name="Kinose K."/>
            <person name="Kinoshita T."/>
            <person name="Kohara Y."/>
            <person name="Koide E."/>
            <person name="Komatsu K."/>
            <person name="Kopischke S."/>
            <person name="Kubo M."/>
            <person name="Kyozuka J."/>
            <person name="Lagercrantz U."/>
            <person name="Lin S.S."/>
            <person name="Lindquist E."/>
            <person name="Lipzen A.M."/>
            <person name="Lu C.W."/>
            <person name="De Luna E."/>
            <person name="Martienssen R.A."/>
            <person name="Minamino N."/>
            <person name="Mizutani M."/>
            <person name="Mizutani M."/>
            <person name="Mochizuki N."/>
            <person name="Monte I."/>
            <person name="Mosher R."/>
            <person name="Nagasaki H."/>
            <person name="Nakagami H."/>
            <person name="Naramoto S."/>
            <person name="Nishitani K."/>
            <person name="Ohtani M."/>
            <person name="Okamoto T."/>
            <person name="Okumura M."/>
            <person name="Phillips J."/>
            <person name="Pollak B."/>
            <person name="Reinders A."/>
            <person name="Rovekamp M."/>
            <person name="Sano R."/>
            <person name="Sawa S."/>
            <person name="Schmid M.W."/>
            <person name="Shirakawa M."/>
            <person name="Solano R."/>
            <person name="Spunde A."/>
            <person name="Suetsugu N."/>
            <person name="Sugano S."/>
            <person name="Sugiyama A."/>
            <person name="Sun R."/>
            <person name="Suzuki Y."/>
            <person name="Takenaka M."/>
            <person name="Takezawa D."/>
            <person name="Tomogane H."/>
            <person name="Tsuzuki M."/>
            <person name="Ueda T."/>
            <person name="Umeda M."/>
            <person name="Ward J.M."/>
            <person name="Watanabe Y."/>
            <person name="Yazaki K."/>
            <person name="Yokoyama R."/>
            <person name="Yoshitake Y."/>
            <person name="Yotsui I."/>
            <person name="Zachgo S."/>
            <person name="Schmutz J."/>
        </authorList>
    </citation>
    <scope>NUCLEOTIDE SEQUENCE [LARGE SCALE GENOMIC DNA]</scope>
    <source>
        <strain evidence="8">Tak-1</strain>
    </source>
</reference>
<dbReference type="GO" id="GO:0016705">
    <property type="term" value="F:oxidoreductase activity, acting on paired donors, with incorporation or reduction of molecular oxygen"/>
    <property type="evidence" value="ECO:0007669"/>
    <property type="project" value="InterPro"/>
</dbReference>
<evidence type="ECO:0008006" key="9">
    <source>
        <dbReference type="Google" id="ProtNLM"/>
    </source>
</evidence>
<dbReference type="GO" id="GO:0020037">
    <property type="term" value="F:heme binding"/>
    <property type="evidence" value="ECO:0007669"/>
    <property type="project" value="InterPro"/>
</dbReference>
<gene>
    <name evidence="7" type="ORF">MARPO_0009s0080</name>
</gene>
<dbReference type="Proteomes" id="UP000244005">
    <property type="component" value="Unassembled WGS sequence"/>
</dbReference>
<dbReference type="PANTHER" id="PTHR24296">
    <property type="entry name" value="CYTOCHROME P450"/>
    <property type="match status" value="1"/>
</dbReference>
<dbReference type="OrthoDB" id="1470350at2759"/>
<feature type="compositionally biased region" description="Basic and acidic residues" evidence="5">
    <location>
        <begin position="1"/>
        <end position="11"/>
    </location>
</feature>
<evidence type="ECO:0000313" key="7">
    <source>
        <dbReference type="EMBL" id="PTQ46968.1"/>
    </source>
</evidence>
<dbReference type="Pfam" id="PF00067">
    <property type="entry name" value="p450"/>
    <property type="match status" value="1"/>
</dbReference>
<keyword evidence="6" id="KW-0812">Transmembrane</keyword>
<dbReference type="GO" id="GO:0005506">
    <property type="term" value="F:iron ion binding"/>
    <property type="evidence" value="ECO:0007669"/>
    <property type="project" value="InterPro"/>
</dbReference>
<keyword evidence="8" id="KW-1185">Reference proteome</keyword>
<accession>A0A2R6XLI4</accession>
<sequence>MRKQDLKREPDEHEEELVEPSGSVVHASGLMFLISVLHRARYGSSNRKLPSTWKTIRREYQVSLMPAAIVSEIILLTWIMWVQNSRAAKHKSPKKWISIGCIIEQARNVDRMHDYHKKGCLTFSVPMISINNTFTAYPRNIEYTLKTNFCNYPKSQGDRSFREPTGHATMAPASSKLRDFSIHAFRTEALKLGQVLAIAARNGQKVDLQQQQWTFCPALCRSPMGDQTYTDERLHDVVIAGRNTTTITLSWFFSNFAVIHKKILEEVSNVLAAHLDLSNSMDAASFGERVLEFAQRLKYESLSKMHYLHAAITEALRLYPVVPLKGGFFSYSPYSMGRLEYLWGSDVAELVEIEPRESLVLGHSDLSSGDCKSASPFVLVEFKRCCLSAWYASETVIE</sequence>
<keyword evidence="6" id="KW-1133">Transmembrane helix</keyword>